<gene>
    <name evidence="2" type="ORF">CINCED_3A016013</name>
</gene>
<evidence type="ECO:0000256" key="1">
    <source>
        <dbReference type="SAM" id="Phobius"/>
    </source>
</evidence>
<accession>A0A5E4N5X3</accession>
<dbReference type="Proteomes" id="UP000325440">
    <property type="component" value="Unassembled WGS sequence"/>
</dbReference>
<proteinExistence type="predicted"/>
<organism evidence="2 3">
    <name type="scientific">Cinara cedri</name>
    <dbReference type="NCBI Taxonomy" id="506608"/>
    <lineage>
        <taxon>Eukaryota</taxon>
        <taxon>Metazoa</taxon>
        <taxon>Ecdysozoa</taxon>
        <taxon>Arthropoda</taxon>
        <taxon>Hexapoda</taxon>
        <taxon>Insecta</taxon>
        <taxon>Pterygota</taxon>
        <taxon>Neoptera</taxon>
        <taxon>Paraneoptera</taxon>
        <taxon>Hemiptera</taxon>
        <taxon>Sternorrhyncha</taxon>
        <taxon>Aphidomorpha</taxon>
        <taxon>Aphidoidea</taxon>
        <taxon>Aphididae</taxon>
        <taxon>Lachninae</taxon>
        <taxon>Cinara</taxon>
    </lineage>
</organism>
<dbReference type="AlphaFoldDB" id="A0A5E4N5X3"/>
<keyword evidence="1" id="KW-0812">Transmembrane</keyword>
<keyword evidence="3" id="KW-1185">Reference proteome</keyword>
<feature type="transmembrane region" description="Helical" evidence="1">
    <location>
        <begin position="12"/>
        <end position="32"/>
    </location>
</feature>
<keyword evidence="1" id="KW-0472">Membrane</keyword>
<evidence type="ECO:0000313" key="2">
    <source>
        <dbReference type="EMBL" id="VVC37772.1"/>
    </source>
</evidence>
<dbReference type="OrthoDB" id="7961820at2759"/>
<name>A0A5E4N5X3_9HEMI</name>
<keyword evidence="1" id="KW-1133">Transmembrane helix</keyword>
<sequence>MIRKYITRQRSVSWPKIIIASGLGVLGGVYIWKPFFESLDSERPQKTKPGGNLRSNFNKILAVVGIGWLASMVIVRYVIKPWKLETRMKQNEAIMNQLYDEQVQQEMEKEILDI</sequence>
<evidence type="ECO:0000313" key="3">
    <source>
        <dbReference type="Proteomes" id="UP000325440"/>
    </source>
</evidence>
<dbReference type="Pfam" id="PF23670">
    <property type="entry name" value="PIGBOS1"/>
    <property type="match status" value="1"/>
</dbReference>
<feature type="transmembrane region" description="Helical" evidence="1">
    <location>
        <begin position="60"/>
        <end position="79"/>
    </location>
</feature>
<dbReference type="EMBL" id="CABPRJ010001454">
    <property type="protein sequence ID" value="VVC37772.1"/>
    <property type="molecule type" value="Genomic_DNA"/>
</dbReference>
<reference evidence="2 3" key="1">
    <citation type="submission" date="2019-08" db="EMBL/GenBank/DDBJ databases">
        <authorList>
            <person name="Alioto T."/>
            <person name="Alioto T."/>
            <person name="Gomez Garrido J."/>
        </authorList>
    </citation>
    <scope>NUCLEOTIDE SEQUENCE [LARGE SCALE GENOMIC DNA]</scope>
</reference>
<protein>
    <submittedName>
        <fullName evidence="2">Uncharacterized protein</fullName>
    </submittedName>
</protein>
<dbReference type="InterPro" id="IPR057394">
    <property type="entry name" value="PIGBOS1"/>
</dbReference>